<evidence type="ECO:0000259" key="2">
    <source>
        <dbReference type="Pfam" id="PF05199"/>
    </source>
</evidence>
<dbReference type="Pfam" id="PF05199">
    <property type="entry name" value="GMC_oxred_C"/>
    <property type="match status" value="1"/>
</dbReference>
<comment type="caution">
    <text evidence="3">The sequence shown here is derived from an EMBL/GenBank/DDBJ whole genome shotgun (WGS) entry which is preliminary data.</text>
</comment>
<reference evidence="3" key="1">
    <citation type="journal article" date="2023" name="Insect Mol. Biol.">
        <title>Genome sequencing provides insights into the evolution of gene families encoding plant cell wall-degrading enzymes in longhorned beetles.</title>
        <authorList>
            <person name="Shin N.R."/>
            <person name="Okamura Y."/>
            <person name="Kirsch R."/>
            <person name="Pauchet Y."/>
        </authorList>
    </citation>
    <scope>NUCLEOTIDE SEQUENCE</scope>
    <source>
        <strain evidence="3">RBIC_L_NR</strain>
    </source>
</reference>
<feature type="domain" description="Glucose-methanol-choline oxidoreductase C-terminal" evidence="2">
    <location>
        <begin position="1"/>
        <end position="47"/>
    </location>
</feature>
<sequence length="77" mass="8453">MGGEQDPTSVVNFDFQVKGMNNLFIVDASVMPTLTSGNVNGPVLMLAEMASDIIKFKDFLLQQNCNIKDIFLPKVVC</sequence>
<comment type="similarity">
    <text evidence="1">Belongs to the GMC oxidoreductase family.</text>
</comment>
<evidence type="ECO:0000313" key="3">
    <source>
        <dbReference type="EMBL" id="KAJ8928346.1"/>
    </source>
</evidence>
<dbReference type="GO" id="GO:0016614">
    <property type="term" value="F:oxidoreductase activity, acting on CH-OH group of donors"/>
    <property type="evidence" value="ECO:0007669"/>
    <property type="project" value="InterPro"/>
</dbReference>
<dbReference type="InterPro" id="IPR012132">
    <property type="entry name" value="GMC_OxRdtase"/>
</dbReference>
<dbReference type="Gene3D" id="3.50.50.60">
    <property type="entry name" value="FAD/NAD(P)-binding domain"/>
    <property type="match status" value="1"/>
</dbReference>
<evidence type="ECO:0000313" key="4">
    <source>
        <dbReference type="Proteomes" id="UP001162156"/>
    </source>
</evidence>
<dbReference type="EMBL" id="JANEYF010005386">
    <property type="protein sequence ID" value="KAJ8928346.1"/>
    <property type="molecule type" value="Genomic_DNA"/>
</dbReference>
<proteinExistence type="inferred from homology"/>
<dbReference type="PANTHER" id="PTHR11552:SF147">
    <property type="entry name" value="CHOLINE DEHYDROGENASE, MITOCHONDRIAL"/>
    <property type="match status" value="1"/>
</dbReference>
<protein>
    <recommendedName>
        <fullName evidence="2">Glucose-methanol-choline oxidoreductase C-terminal domain-containing protein</fullName>
    </recommendedName>
</protein>
<evidence type="ECO:0000256" key="1">
    <source>
        <dbReference type="ARBA" id="ARBA00010790"/>
    </source>
</evidence>
<gene>
    <name evidence="3" type="ORF">NQ314_019076</name>
</gene>
<accession>A0AAV8WRH4</accession>
<keyword evidence="4" id="KW-1185">Reference proteome</keyword>
<dbReference type="SUPFAM" id="SSF51905">
    <property type="entry name" value="FAD/NAD(P)-binding domain"/>
    <property type="match status" value="1"/>
</dbReference>
<dbReference type="GO" id="GO:0050660">
    <property type="term" value="F:flavin adenine dinucleotide binding"/>
    <property type="evidence" value="ECO:0007669"/>
    <property type="project" value="InterPro"/>
</dbReference>
<dbReference type="PANTHER" id="PTHR11552">
    <property type="entry name" value="GLUCOSE-METHANOL-CHOLINE GMC OXIDOREDUCTASE"/>
    <property type="match status" value="1"/>
</dbReference>
<organism evidence="3 4">
    <name type="scientific">Rhamnusium bicolor</name>
    <dbReference type="NCBI Taxonomy" id="1586634"/>
    <lineage>
        <taxon>Eukaryota</taxon>
        <taxon>Metazoa</taxon>
        <taxon>Ecdysozoa</taxon>
        <taxon>Arthropoda</taxon>
        <taxon>Hexapoda</taxon>
        <taxon>Insecta</taxon>
        <taxon>Pterygota</taxon>
        <taxon>Neoptera</taxon>
        <taxon>Endopterygota</taxon>
        <taxon>Coleoptera</taxon>
        <taxon>Polyphaga</taxon>
        <taxon>Cucujiformia</taxon>
        <taxon>Chrysomeloidea</taxon>
        <taxon>Cerambycidae</taxon>
        <taxon>Lepturinae</taxon>
        <taxon>Rhagiini</taxon>
        <taxon>Rhamnusium</taxon>
    </lineage>
</organism>
<dbReference type="InterPro" id="IPR007867">
    <property type="entry name" value="GMC_OxRtase_C"/>
</dbReference>
<name>A0AAV8WRH4_9CUCU</name>
<dbReference type="Proteomes" id="UP001162156">
    <property type="component" value="Unassembled WGS sequence"/>
</dbReference>
<dbReference type="AlphaFoldDB" id="A0AAV8WRH4"/>
<dbReference type="InterPro" id="IPR036188">
    <property type="entry name" value="FAD/NAD-bd_sf"/>
</dbReference>